<dbReference type="GO" id="GO:0008745">
    <property type="term" value="F:N-acetylmuramoyl-L-alanine amidase activity"/>
    <property type="evidence" value="ECO:0007669"/>
    <property type="project" value="InterPro"/>
</dbReference>
<dbReference type="PIR" id="E97280">
    <property type="entry name" value="E97280"/>
</dbReference>
<keyword evidence="1" id="KW-0378">Hydrolase</keyword>
<evidence type="ECO:0000313" key="3">
    <source>
        <dbReference type="EMBL" id="AAK81032.1"/>
    </source>
</evidence>
<dbReference type="InterPro" id="IPR050695">
    <property type="entry name" value="N-acetylmuramoyl_amidase_3"/>
</dbReference>
<protein>
    <submittedName>
        <fullName evidence="3">Amidase, germination specific (CwlC/cwlD B.subtilis ortholog)</fullName>
    </submittedName>
</protein>
<dbReference type="InterPro" id="IPR014234">
    <property type="entry name" value="Spore_CwlD"/>
</dbReference>
<dbReference type="Proteomes" id="UP000000814">
    <property type="component" value="Chromosome"/>
</dbReference>
<dbReference type="PATRIC" id="fig|272562.8.peg.3275"/>
<gene>
    <name evidence="3" type="primary">231</name>
    <name evidence="3" type="ordered locus">CA_C3092</name>
</gene>
<organism evidence="3 4">
    <name type="scientific">Clostridium acetobutylicum (strain ATCC 824 / DSM 792 / JCM 1419 / IAM 19013 / LMG 5710 / NBRC 13948 / NRRL B-527 / VKM B-1787 / 2291 / W)</name>
    <dbReference type="NCBI Taxonomy" id="272562"/>
    <lineage>
        <taxon>Bacteria</taxon>
        <taxon>Bacillati</taxon>
        <taxon>Bacillota</taxon>
        <taxon>Clostridia</taxon>
        <taxon>Eubacteriales</taxon>
        <taxon>Clostridiaceae</taxon>
        <taxon>Clostridium</taxon>
    </lineage>
</organism>
<dbReference type="eggNOG" id="COG0860">
    <property type="taxonomic scope" value="Bacteria"/>
</dbReference>
<evidence type="ECO:0000259" key="2">
    <source>
        <dbReference type="SMART" id="SM00646"/>
    </source>
</evidence>
<dbReference type="PANTHER" id="PTHR30404:SF0">
    <property type="entry name" value="N-ACETYLMURAMOYL-L-ALANINE AMIDASE AMIC"/>
    <property type="match status" value="1"/>
</dbReference>
<dbReference type="Gene3D" id="3.40.630.40">
    <property type="entry name" value="Zn-dependent exopeptidases"/>
    <property type="match status" value="1"/>
</dbReference>
<dbReference type="RefSeq" id="WP_010966373.1">
    <property type="nucleotide sequence ID" value="NC_003030.1"/>
</dbReference>
<dbReference type="InterPro" id="IPR002508">
    <property type="entry name" value="MurNAc-LAA_cat"/>
</dbReference>
<name>Q97EL8_CLOAB</name>
<dbReference type="STRING" id="272562.CA_C3092"/>
<feature type="domain" description="MurNAc-LAA" evidence="2">
    <location>
        <begin position="118"/>
        <end position="226"/>
    </location>
</feature>
<dbReference type="GO" id="GO:0030288">
    <property type="term" value="C:outer membrane-bounded periplasmic space"/>
    <property type="evidence" value="ECO:0007669"/>
    <property type="project" value="TreeGrafter"/>
</dbReference>
<keyword evidence="4" id="KW-1185">Reference proteome</keyword>
<dbReference type="OrthoDB" id="9806267at2"/>
<dbReference type="EMBL" id="AE001437">
    <property type="protein sequence ID" value="AAK81032.1"/>
    <property type="molecule type" value="Genomic_DNA"/>
</dbReference>
<dbReference type="PANTHER" id="PTHR30404">
    <property type="entry name" value="N-ACETYLMURAMOYL-L-ALANINE AMIDASE"/>
    <property type="match status" value="1"/>
</dbReference>
<dbReference type="AlphaFoldDB" id="Q97EL8"/>
<dbReference type="GeneID" id="44999579"/>
<proteinExistence type="predicted"/>
<dbReference type="Pfam" id="PF01520">
    <property type="entry name" value="Amidase_3"/>
    <property type="match status" value="1"/>
</dbReference>
<evidence type="ECO:0000313" key="4">
    <source>
        <dbReference type="Proteomes" id="UP000000814"/>
    </source>
</evidence>
<dbReference type="HOGENOM" id="CLU_014322_7_1_9"/>
<evidence type="ECO:0000256" key="1">
    <source>
        <dbReference type="ARBA" id="ARBA00022801"/>
    </source>
</evidence>
<sequence length="231" mass="26138">MLKRDNFFKVFIKVFSVFIAVTFVFSVMPNNVNAKTGKKIILIDPGHGGIDGGANLKDGTLEKDINLAIGLKLKKNLEKKYKVVMTREEDKGLYSENTSTIRKKKEEDLNNRCKLKSTSKCDVFLSIHLNMFPQSQYNGAQVWYANNDASKKLAGILQSNFKENLNKNNKRKEKVSINDYRVLRNSGEVPSVIIECGFLSNPDEAAKLKDGGYQQKLADTIEQSLNEFFNK</sequence>
<reference evidence="3 4" key="1">
    <citation type="journal article" date="2001" name="J. Bacteriol.">
        <title>Genome sequence and comparative analysis of the solvent-producing bacterium Clostridium acetobutylicum.</title>
        <authorList>
            <person name="Nolling J."/>
            <person name="Breton G."/>
            <person name="Omelchenko M.V."/>
            <person name="Makarova K.S."/>
            <person name="Zeng Q."/>
            <person name="Gibson R."/>
            <person name="Lee H.M."/>
            <person name="Dubois J."/>
            <person name="Qiu D."/>
            <person name="Hitti J."/>
            <person name="Wolf Y.I."/>
            <person name="Tatusov R.L."/>
            <person name="Sabathe F."/>
            <person name="Doucette-Stamm L."/>
            <person name="Soucaille P."/>
            <person name="Daly M.J."/>
            <person name="Bennett G.N."/>
            <person name="Koonin E.V."/>
            <person name="Smith D.R."/>
        </authorList>
    </citation>
    <scope>NUCLEOTIDE SEQUENCE [LARGE SCALE GENOMIC DNA]</scope>
    <source>
        <strain evidence="4">ATCC 824 / DSM 792 / JCM 1419 / LMG 5710 / VKM B-1787</strain>
    </source>
</reference>
<dbReference type="KEGG" id="cac:CA_C3092"/>
<dbReference type="CDD" id="cd02696">
    <property type="entry name" value="MurNAc-LAA"/>
    <property type="match status" value="1"/>
</dbReference>
<dbReference type="NCBIfam" id="TIGR02883">
    <property type="entry name" value="spore_cwlD"/>
    <property type="match status" value="1"/>
</dbReference>
<dbReference type="SMART" id="SM00646">
    <property type="entry name" value="Ami_3"/>
    <property type="match status" value="1"/>
</dbReference>
<dbReference type="GO" id="GO:0009253">
    <property type="term" value="P:peptidoglycan catabolic process"/>
    <property type="evidence" value="ECO:0007669"/>
    <property type="project" value="InterPro"/>
</dbReference>
<dbReference type="SUPFAM" id="SSF53187">
    <property type="entry name" value="Zn-dependent exopeptidases"/>
    <property type="match status" value="1"/>
</dbReference>
<accession>Q97EL8</accession>